<keyword evidence="6 11" id="KW-0411">Iron-sulfur</keyword>
<dbReference type="HAMAP" id="MF_01479">
    <property type="entry name" value="WhiB"/>
    <property type="match status" value="1"/>
</dbReference>
<keyword evidence="9 11" id="KW-1015">Disulfide bond</keyword>
<feature type="binding site" evidence="11">
    <location>
        <position position="56"/>
    </location>
    <ligand>
        <name>[4Fe-4S] cluster</name>
        <dbReference type="ChEBI" id="CHEBI:49883"/>
    </ligand>
</feature>
<comment type="similarity">
    <text evidence="2 11">Belongs to the WhiB family.</text>
</comment>
<feature type="domain" description="4Fe-4S Wbl-type" evidence="12">
    <location>
        <begin position="22"/>
        <end position="85"/>
    </location>
</feature>
<evidence type="ECO:0000256" key="8">
    <source>
        <dbReference type="ARBA" id="ARBA00023125"/>
    </source>
</evidence>
<organism evidence="13 14">
    <name type="scientific">Knoellia koreensis</name>
    <dbReference type="NCBI Taxonomy" id="2730921"/>
    <lineage>
        <taxon>Bacteria</taxon>
        <taxon>Bacillati</taxon>
        <taxon>Actinomycetota</taxon>
        <taxon>Actinomycetes</taxon>
        <taxon>Micrococcales</taxon>
        <taxon>Intrasporangiaceae</taxon>
        <taxon>Knoellia</taxon>
    </lineage>
</organism>
<dbReference type="EMBL" id="JABEPQ010000001">
    <property type="protein sequence ID" value="NNM45112.1"/>
    <property type="molecule type" value="Genomic_DNA"/>
</dbReference>
<dbReference type="AlphaFoldDB" id="A0A849HCS7"/>
<dbReference type="GO" id="GO:0046872">
    <property type="term" value="F:metal ion binding"/>
    <property type="evidence" value="ECO:0007669"/>
    <property type="project" value="UniProtKB-KW"/>
</dbReference>
<dbReference type="GO" id="GO:0051539">
    <property type="term" value="F:4 iron, 4 sulfur cluster binding"/>
    <property type="evidence" value="ECO:0007669"/>
    <property type="project" value="UniProtKB-UniRule"/>
</dbReference>
<evidence type="ECO:0000256" key="5">
    <source>
        <dbReference type="ARBA" id="ARBA00023004"/>
    </source>
</evidence>
<evidence type="ECO:0000256" key="2">
    <source>
        <dbReference type="ARBA" id="ARBA00006597"/>
    </source>
</evidence>
<dbReference type="PANTHER" id="PTHR38839">
    <property type="entry name" value="TRANSCRIPTIONAL REGULATOR WHID-RELATED"/>
    <property type="match status" value="1"/>
</dbReference>
<comment type="PTM">
    <text evidence="11">Upon Fe-S cluster removal intramolecular disulfide bonds are formed.</text>
</comment>
<dbReference type="GO" id="GO:0045454">
    <property type="term" value="P:cell redox homeostasis"/>
    <property type="evidence" value="ECO:0007669"/>
    <property type="project" value="TreeGrafter"/>
</dbReference>
<evidence type="ECO:0000259" key="12">
    <source>
        <dbReference type="PROSITE" id="PS51674"/>
    </source>
</evidence>
<comment type="subcellular location">
    <subcellularLocation>
        <location evidence="1 11">Cytoplasm</location>
    </subcellularLocation>
</comment>
<feature type="binding site" evidence="11">
    <location>
        <position position="53"/>
    </location>
    <ligand>
        <name>[4Fe-4S] cluster</name>
        <dbReference type="ChEBI" id="CHEBI:49883"/>
    </ligand>
</feature>
<dbReference type="GO" id="GO:0047134">
    <property type="term" value="F:protein-disulfide reductase [NAD(P)H] activity"/>
    <property type="evidence" value="ECO:0007669"/>
    <property type="project" value="TreeGrafter"/>
</dbReference>
<keyword evidence="4 11" id="KW-0479">Metal-binding</keyword>
<dbReference type="InterPro" id="IPR034768">
    <property type="entry name" value="4FE4S_WBL"/>
</dbReference>
<dbReference type="PROSITE" id="PS51674">
    <property type="entry name" value="4FE4S_WBL"/>
    <property type="match status" value="1"/>
</dbReference>
<evidence type="ECO:0000256" key="1">
    <source>
        <dbReference type="ARBA" id="ARBA00004496"/>
    </source>
</evidence>
<keyword evidence="14" id="KW-1185">Reference proteome</keyword>
<name>A0A849HCS7_9MICO</name>
<evidence type="ECO:0000256" key="9">
    <source>
        <dbReference type="ARBA" id="ARBA00023157"/>
    </source>
</evidence>
<dbReference type="GO" id="GO:0045892">
    <property type="term" value="P:negative regulation of DNA-templated transcription"/>
    <property type="evidence" value="ECO:0007669"/>
    <property type="project" value="TreeGrafter"/>
</dbReference>
<comment type="cofactor">
    <cofactor evidence="11">
        <name>[4Fe-4S] cluster</name>
        <dbReference type="ChEBI" id="CHEBI:49883"/>
    </cofactor>
    <text evidence="11">Binds 1 [4Fe-4S] cluster per subunit. Following nitrosylation of the [4Fe-4S] cluster binds 1 [4Fe-8(NO)] cluster per subunit.</text>
</comment>
<keyword evidence="3 11" id="KW-0004">4Fe-4S</keyword>
<evidence type="ECO:0000256" key="10">
    <source>
        <dbReference type="ARBA" id="ARBA00023163"/>
    </source>
</evidence>
<comment type="function">
    <text evidence="11">Acts as a transcriptional regulator. Probably redox-responsive. The apo- but not holo-form probably binds DNA.</text>
</comment>
<keyword evidence="5 11" id="KW-0408">Iron</keyword>
<proteinExistence type="inferred from homology"/>
<comment type="PTM">
    <text evidence="11">The Fe-S cluster can be nitrosylated by nitric oxide (NO).</text>
</comment>
<evidence type="ECO:0000256" key="4">
    <source>
        <dbReference type="ARBA" id="ARBA00022723"/>
    </source>
</evidence>
<keyword evidence="8 11" id="KW-0238">DNA-binding</keyword>
<dbReference type="InterPro" id="IPR003482">
    <property type="entry name" value="Whib"/>
</dbReference>
<evidence type="ECO:0000256" key="3">
    <source>
        <dbReference type="ARBA" id="ARBA00022485"/>
    </source>
</evidence>
<evidence type="ECO:0000256" key="6">
    <source>
        <dbReference type="ARBA" id="ARBA00023014"/>
    </source>
</evidence>
<comment type="caution">
    <text evidence="13">The sequence shown here is derived from an EMBL/GenBank/DDBJ whole genome shotgun (WGS) entry which is preliminary data.</text>
</comment>
<feature type="binding site" evidence="11">
    <location>
        <position position="62"/>
    </location>
    <ligand>
        <name>[4Fe-4S] cluster</name>
        <dbReference type="ChEBI" id="CHEBI:49883"/>
    </ligand>
</feature>
<dbReference type="GO" id="GO:0003677">
    <property type="term" value="F:DNA binding"/>
    <property type="evidence" value="ECO:0007669"/>
    <property type="project" value="UniProtKB-UniRule"/>
</dbReference>
<dbReference type="Pfam" id="PF02467">
    <property type="entry name" value="Whib"/>
    <property type="match status" value="1"/>
</dbReference>
<dbReference type="GO" id="GO:0035731">
    <property type="term" value="F:dinitrosyl-iron complex binding"/>
    <property type="evidence" value="ECO:0007669"/>
    <property type="project" value="UniProtKB-UniRule"/>
</dbReference>
<dbReference type="GO" id="GO:0005737">
    <property type="term" value="C:cytoplasm"/>
    <property type="evidence" value="ECO:0007669"/>
    <property type="project" value="UniProtKB-SubCell"/>
</dbReference>
<gene>
    <name evidence="11" type="primary">whiB</name>
    <name evidence="13" type="ORF">HJG52_03715</name>
</gene>
<keyword evidence="11" id="KW-0963">Cytoplasm</keyword>
<protein>
    <recommendedName>
        <fullName evidence="11">Transcriptional regulator WhiB</fullName>
    </recommendedName>
</protein>
<evidence type="ECO:0000256" key="7">
    <source>
        <dbReference type="ARBA" id="ARBA00023015"/>
    </source>
</evidence>
<feature type="binding site" evidence="11">
    <location>
        <position position="23"/>
    </location>
    <ligand>
        <name>[4Fe-4S] cluster</name>
        <dbReference type="ChEBI" id="CHEBI:49883"/>
    </ligand>
</feature>
<dbReference type="RefSeq" id="WP_171242176.1">
    <property type="nucleotide sequence ID" value="NZ_JABEPQ010000001.1"/>
</dbReference>
<dbReference type="Proteomes" id="UP000588586">
    <property type="component" value="Unassembled WGS sequence"/>
</dbReference>
<evidence type="ECO:0000313" key="14">
    <source>
        <dbReference type="Proteomes" id="UP000588586"/>
    </source>
</evidence>
<keyword evidence="7 11" id="KW-0805">Transcription regulation</keyword>
<evidence type="ECO:0000313" key="13">
    <source>
        <dbReference type="EMBL" id="NNM45112.1"/>
    </source>
</evidence>
<keyword evidence="10 11" id="KW-0804">Transcription</keyword>
<evidence type="ECO:0000256" key="11">
    <source>
        <dbReference type="HAMAP-Rule" id="MF_01479"/>
    </source>
</evidence>
<reference evidence="13 14" key="1">
    <citation type="submission" date="2020-04" db="EMBL/GenBank/DDBJ databases">
        <title>Knoellia sp. isolate from air conditioner.</title>
        <authorList>
            <person name="Chea S."/>
            <person name="Kim D.-U."/>
        </authorList>
    </citation>
    <scope>NUCLEOTIDE SEQUENCE [LARGE SCALE GENOMIC DNA]</scope>
    <source>
        <strain evidence="13 14">DB2414S</strain>
    </source>
</reference>
<sequence length="111" mass="12489">MRKPVRLPKPLIDEYEWQDHALCRALPVEEFFDMENSRGGRRERQERAAKEVCHRCPVIQQCLRHALAAEDYGVWGGTTAHERAEIRAGVAPFPVFAPAPALTPTPLEAAS</sequence>
<accession>A0A849HCS7</accession>